<reference evidence="13 14" key="1">
    <citation type="journal article" date="2018" name="Proc. Natl. Acad. Sci. U.S.A.">
        <title>Draft genome sequence of Camellia sinensis var. sinensis provides insights into the evolution of the tea genome and tea quality.</title>
        <authorList>
            <person name="Wei C."/>
            <person name="Yang H."/>
            <person name="Wang S."/>
            <person name="Zhao J."/>
            <person name="Liu C."/>
            <person name="Gao L."/>
            <person name="Xia E."/>
            <person name="Lu Y."/>
            <person name="Tai Y."/>
            <person name="She G."/>
            <person name="Sun J."/>
            <person name="Cao H."/>
            <person name="Tong W."/>
            <person name="Gao Q."/>
            <person name="Li Y."/>
            <person name="Deng W."/>
            <person name="Jiang X."/>
            <person name="Wang W."/>
            <person name="Chen Q."/>
            <person name="Zhang S."/>
            <person name="Li H."/>
            <person name="Wu J."/>
            <person name="Wang P."/>
            <person name="Li P."/>
            <person name="Shi C."/>
            <person name="Zheng F."/>
            <person name="Jian J."/>
            <person name="Huang B."/>
            <person name="Shan D."/>
            <person name="Shi M."/>
            <person name="Fang C."/>
            <person name="Yue Y."/>
            <person name="Li F."/>
            <person name="Li D."/>
            <person name="Wei S."/>
            <person name="Han B."/>
            <person name="Jiang C."/>
            <person name="Yin Y."/>
            <person name="Xia T."/>
            <person name="Zhang Z."/>
            <person name="Bennetzen J.L."/>
            <person name="Zhao S."/>
            <person name="Wan X."/>
        </authorList>
    </citation>
    <scope>NUCLEOTIDE SEQUENCE [LARGE SCALE GENOMIC DNA]</scope>
    <source>
        <strain evidence="14">cv. Shuchazao</strain>
        <tissue evidence="13">Leaf</tissue>
    </source>
</reference>
<dbReference type="Proteomes" id="UP000306102">
    <property type="component" value="Unassembled WGS sequence"/>
</dbReference>
<dbReference type="InterPro" id="IPR029018">
    <property type="entry name" value="Hex-like_dom2"/>
</dbReference>
<dbReference type="Pfam" id="PF14845">
    <property type="entry name" value="Glycohydro_20b2"/>
    <property type="match status" value="1"/>
</dbReference>
<dbReference type="GO" id="GO:0004563">
    <property type="term" value="F:beta-N-acetylhexosaminidase activity"/>
    <property type="evidence" value="ECO:0007669"/>
    <property type="project" value="UniProtKB-EC"/>
</dbReference>
<dbReference type="PANTHER" id="PTHR46381">
    <property type="entry name" value="MKPA PROTEIN"/>
    <property type="match status" value="1"/>
</dbReference>
<comment type="catalytic activity">
    <reaction evidence="1">
        <text>Hydrolysis of terminal non-reducing N-acetyl-D-hexosamine residues in N-acetyl-beta-D-hexosaminides.</text>
        <dbReference type="EC" id="3.2.1.52"/>
    </reaction>
</comment>
<dbReference type="InterPro" id="IPR029019">
    <property type="entry name" value="HEX_eukaryotic_N"/>
</dbReference>
<dbReference type="SUPFAM" id="SSF52799">
    <property type="entry name" value="(Phosphotyrosine protein) phosphatases II"/>
    <property type="match status" value="1"/>
</dbReference>
<dbReference type="PROSITE" id="PS00383">
    <property type="entry name" value="TYR_PHOSPHATASE_1"/>
    <property type="match status" value="1"/>
</dbReference>
<evidence type="ECO:0000259" key="11">
    <source>
        <dbReference type="PROSITE" id="PS50054"/>
    </source>
</evidence>
<dbReference type="STRING" id="542762.A0A4S4EC55"/>
<keyword evidence="10" id="KW-1133">Transmembrane helix</keyword>
<feature type="domain" description="Tyrosine-protein phosphatase" evidence="11">
    <location>
        <begin position="785"/>
        <end position="927"/>
    </location>
</feature>
<dbReference type="Pfam" id="PF00728">
    <property type="entry name" value="Glyco_hydro_20"/>
    <property type="match status" value="2"/>
</dbReference>
<dbReference type="PANTHER" id="PTHR46381:SF4">
    <property type="entry name" value="PROTEIN-TYROSINE-PHOSPHATASE MKP1"/>
    <property type="match status" value="1"/>
</dbReference>
<dbReference type="InterPro" id="IPR020422">
    <property type="entry name" value="TYR_PHOSPHATASE_DUAL_dom"/>
</dbReference>
<evidence type="ECO:0000256" key="4">
    <source>
        <dbReference type="ARBA" id="ARBA00022801"/>
    </source>
</evidence>
<evidence type="ECO:0000259" key="12">
    <source>
        <dbReference type="PROSITE" id="PS50056"/>
    </source>
</evidence>
<keyword evidence="5" id="KW-0904">Protein phosphatase</keyword>
<feature type="region of interest" description="Disordered" evidence="9">
    <location>
        <begin position="1143"/>
        <end position="1181"/>
    </location>
</feature>
<dbReference type="EMBL" id="SDRB02006040">
    <property type="protein sequence ID" value="THG13206.1"/>
    <property type="molecule type" value="Genomic_DNA"/>
</dbReference>
<evidence type="ECO:0000256" key="1">
    <source>
        <dbReference type="ARBA" id="ARBA00001231"/>
    </source>
</evidence>
<feature type="region of interest" description="Disordered" evidence="9">
    <location>
        <begin position="657"/>
        <end position="691"/>
    </location>
</feature>
<feature type="transmembrane region" description="Helical" evidence="10">
    <location>
        <begin position="12"/>
        <end position="31"/>
    </location>
</feature>
<keyword evidence="7" id="KW-0326">Glycosidase</keyword>
<keyword evidence="10" id="KW-0812">Transmembrane</keyword>
<dbReference type="Gene3D" id="3.90.190.10">
    <property type="entry name" value="Protein tyrosine phosphatase superfamily"/>
    <property type="match status" value="1"/>
</dbReference>
<evidence type="ECO:0000256" key="3">
    <source>
        <dbReference type="ARBA" id="ARBA00012663"/>
    </source>
</evidence>
<organism evidence="13 14">
    <name type="scientific">Camellia sinensis var. sinensis</name>
    <name type="common">China tea</name>
    <dbReference type="NCBI Taxonomy" id="542762"/>
    <lineage>
        <taxon>Eukaryota</taxon>
        <taxon>Viridiplantae</taxon>
        <taxon>Streptophyta</taxon>
        <taxon>Embryophyta</taxon>
        <taxon>Tracheophyta</taxon>
        <taxon>Spermatophyta</taxon>
        <taxon>Magnoliopsida</taxon>
        <taxon>eudicotyledons</taxon>
        <taxon>Gunneridae</taxon>
        <taxon>Pentapetalae</taxon>
        <taxon>asterids</taxon>
        <taxon>Ericales</taxon>
        <taxon>Theaceae</taxon>
        <taxon>Camellia</taxon>
    </lineage>
</organism>
<dbReference type="Gene3D" id="3.30.379.10">
    <property type="entry name" value="Chitobiase/beta-hexosaminidase domain 2-like"/>
    <property type="match status" value="1"/>
</dbReference>
<dbReference type="InterPro" id="IPR000387">
    <property type="entry name" value="Tyr_Pase_dom"/>
</dbReference>
<dbReference type="InterPro" id="IPR029021">
    <property type="entry name" value="Prot-tyrosine_phosphatase-like"/>
</dbReference>
<evidence type="ECO:0000256" key="9">
    <source>
        <dbReference type="SAM" id="MobiDB-lite"/>
    </source>
</evidence>
<evidence type="ECO:0000256" key="10">
    <source>
        <dbReference type="SAM" id="Phobius"/>
    </source>
</evidence>
<evidence type="ECO:0000256" key="6">
    <source>
        <dbReference type="ARBA" id="ARBA00023180"/>
    </source>
</evidence>
<keyword evidence="14" id="KW-1185">Reference proteome</keyword>
<dbReference type="InterPro" id="IPR029006">
    <property type="entry name" value="ADF-H/Gelsolin-like_dom_sf"/>
</dbReference>
<dbReference type="InterPro" id="IPR017853">
    <property type="entry name" value="GH"/>
</dbReference>
<evidence type="ECO:0000256" key="5">
    <source>
        <dbReference type="ARBA" id="ARBA00022912"/>
    </source>
</evidence>
<feature type="active site" description="Proton donor" evidence="8">
    <location>
        <position position="380"/>
    </location>
</feature>
<keyword evidence="6" id="KW-0325">Glycoprotein</keyword>
<protein>
    <recommendedName>
        <fullName evidence="3">beta-N-acetylhexosaminidase</fullName>
        <ecNumber evidence="3">3.2.1.52</ecNumber>
    </recommendedName>
</protein>
<dbReference type="GO" id="GO:0005975">
    <property type="term" value="P:carbohydrate metabolic process"/>
    <property type="evidence" value="ECO:0007669"/>
    <property type="project" value="InterPro"/>
</dbReference>
<dbReference type="SMART" id="SM00195">
    <property type="entry name" value="DSPc"/>
    <property type="match status" value="1"/>
</dbReference>
<dbReference type="PROSITE" id="PS50056">
    <property type="entry name" value="TYR_PHOSPHATASE_2"/>
    <property type="match status" value="1"/>
</dbReference>
<dbReference type="Pfam" id="PF00782">
    <property type="entry name" value="DSPc"/>
    <property type="match status" value="1"/>
</dbReference>
<proteinExistence type="inferred from homology"/>
<evidence type="ECO:0000313" key="14">
    <source>
        <dbReference type="Proteomes" id="UP000306102"/>
    </source>
</evidence>
<dbReference type="Gene3D" id="3.40.20.10">
    <property type="entry name" value="Severin"/>
    <property type="match status" value="1"/>
</dbReference>
<dbReference type="SUPFAM" id="SSF51445">
    <property type="entry name" value="(Trans)glycosidases"/>
    <property type="match status" value="1"/>
</dbReference>
<dbReference type="InterPro" id="IPR057528">
    <property type="entry name" value="MPK1_C"/>
</dbReference>
<dbReference type="SUPFAM" id="SSF55753">
    <property type="entry name" value="Actin depolymerizing proteins"/>
    <property type="match status" value="1"/>
</dbReference>
<gene>
    <name evidence="13" type="ORF">TEA_004516</name>
</gene>
<evidence type="ECO:0000313" key="13">
    <source>
        <dbReference type="EMBL" id="THG13206.1"/>
    </source>
</evidence>
<dbReference type="Gene3D" id="3.20.20.80">
    <property type="entry name" value="Glycosidases"/>
    <property type="match status" value="1"/>
</dbReference>
<dbReference type="PRINTS" id="PR00738">
    <property type="entry name" value="GLHYDRLASE20"/>
</dbReference>
<dbReference type="GO" id="GO:0004721">
    <property type="term" value="F:phosphoprotein phosphatase activity"/>
    <property type="evidence" value="ECO:0007669"/>
    <property type="project" value="UniProtKB-KW"/>
</dbReference>
<accession>A0A4S4EC55</accession>
<dbReference type="CDD" id="cd14498">
    <property type="entry name" value="DSP"/>
    <property type="match status" value="1"/>
</dbReference>
<evidence type="ECO:0000256" key="8">
    <source>
        <dbReference type="PIRSR" id="PIRSR625705-1"/>
    </source>
</evidence>
<dbReference type="InterPro" id="IPR015883">
    <property type="entry name" value="Glyco_hydro_20_cat"/>
</dbReference>
<dbReference type="InterPro" id="IPR000340">
    <property type="entry name" value="Dual-sp_phosphatase_cat-dom"/>
</dbReference>
<dbReference type="EC" id="3.2.1.52" evidence="3"/>
<sequence length="1509" mass="166810">MATDFTKPNPCSLSSVICIYTVFIISISAPVDARTLGLNSITELDDSLVYLWPLPSEFTSGNETLAVDPDLSLSVGGEGGGSAIVSEAFERYRAIIFKQSSWFSKLKLRGNSAYDISKLKIIVHSDDEEIQLGTDESYSLLVAKSDDRSIIGDATIEANSVFGALRGLEFWQQQKNYYLNTPVDYYIQPYISERISECNRHIAELQTLINEQIVAWAARRPPPPQHPSWNAQDFVAHNLADTSRHFLPIDVIKKIIESMSYAKLNVLHWHIIDEQSFPLEIPSYPNLWSGAYTKWERYTIEDAQEIVKMPESIYALQFASNYMLDLQHLWGAGYPDLWPSSSCREPLDVAKNFTFDVISGILSDMRKIFPFELFHLGGDEVHTDCWTSTPHVQQWLQDHNMTAKDAYQYFVLRVQEIAISKNWNPVNWQETFDAFASKLNQQTVVHNWLGGGVCPKAVAKGFRCIFSNQDFWYLDHLDVPWEGVYTAEPLEGINDVSGQQLVIGGEVCMWAETADASNVQQTIWPRAAAAAERLWSKREDLPAGNITITVLPRFQYFRCLLTRRGVPAAPATNKKYSFSSRLISLLLHSNIPVVMVLISLGLGVASDLLSVKSMELKSVGMLGKDDAASSCGGGGGGGGGGSREPCQVSDARKTYWRSASWSSSRSTLPPLNTDNDKDGLDPNGNNCVQGRRLPVPLTPRSQQNCKARSCLPPLQPLAISRRSLDEWPKAGSDDVGEWPVPITPGGRDLNKSGERLKLDLSTIQRDPDKNGGLVKREKIAFFDKKCSKVAEHIYLGGDAVAKDKDILKQNGITHILNCVGFVCPEYFRADFVYRTLWLQDNPSEDITSILYDVFDYFEDVREQAGRVFVHCCQGVSRSTSLVIAYLMWREGQSFDDAFRYVKAARGIADPNMGFACQLLQCQKRVHAFPLSPSSLLRLYRIAPHSSYDPLHLVPKMLNDPSPSVLDSRGAFIIHIPSAIYVWIGKKCEAIMERDARGAVCQIVRYEKVQGPIIMIKEGEEPPYFWDAFSNLLPLMDKSSNGVDVVEFSTKIGPGDRKVDTYDMDFEIFQKAIKGGFVPPFSSSETEHETHLPARESTWSVLRRKFAFGNMKDFVSASKLALSRVYPDSMLIVGVDNSVTKSLNSSANVSSSTSPSSVSSSSFSSSSSSSASSSSSSSPYLSPDSISSDSGISLKYFSDSPAVSPSTVSCSHPLSSTQSSFSNLSPSSSKISPHSITKTSEFIDVNFTSGPRSQSVLSLSKRSPLSIAERRGSLSKCLTLPGGKDVSPSFLSRIREQPMRTDSSRGKDVSSSFLSSIHDCISRKINNSICEPHKTKNLFEPKGEKDSSQAYELQGSSCREASADSCDNEAAFMKTSDEPCRIHPLGKRLSGLTGLPASGSACRYPTRPDICRWPSLEKVVTFGAGDLDSEAVYIFVTPSSGLGKCKDIILYFWVGKSFNHGKSKNQLGSSGELGDLEEIDWNQVGSDVLSQMALPEDTDIKVCIFFGVSI</sequence>
<dbReference type="SUPFAM" id="SSF55545">
    <property type="entry name" value="beta-N-acetylhexosaminidase-like domain"/>
    <property type="match status" value="1"/>
</dbReference>
<keyword evidence="10" id="KW-0472">Membrane</keyword>
<evidence type="ECO:0000256" key="2">
    <source>
        <dbReference type="ARBA" id="ARBA00006285"/>
    </source>
</evidence>
<feature type="domain" description="Tyrosine specific protein phosphatases" evidence="12">
    <location>
        <begin position="844"/>
        <end position="905"/>
    </location>
</feature>
<evidence type="ECO:0000256" key="7">
    <source>
        <dbReference type="ARBA" id="ARBA00023295"/>
    </source>
</evidence>
<dbReference type="InterPro" id="IPR025705">
    <property type="entry name" value="Beta_hexosaminidase_sua/sub"/>
</dbReference>
<dbReference type="InterPro" id="IPR016130">
    <property type="entry name" value="Tyr_Pase_AS"/>
</dbReference>
<dbReference type="PROSITE" id="PS50054">
    <property type="entry name" value="TYR_PHOSPHATASE_DUAL"/>
    <property type="match status" value="1"/>
</dbReference>
<comment type="caution">
    <text evidence="13">The sequence shown here is derived from an EMBL/GenBank/DDBJ whole genome shotgun (WGS) entry which is preliminary data.</text>
</comment>
<dbReference type="Pfam" id="PF25466">
    <property type="entry name" value="MPK1_gelsolin_C"/>
    <property type="match status" value="1"/>
</dbReference>
<comment type="similarity">
    <text evidence="2">Belongs to the glycosyl hydrolase 20 family.</text>
</comment>
<name>A0A4S4EC55_CAMSN</name>
<keyword evidence="4" id="KW-0378">Hydrolase</keyword>
<feature type="compositionally biased region" description="Low complexity" evidence="9">
    <location>
        <begin position="657"/>
        <end position="666"/>
    </location>
</feature>